<protein>
    <submittedName>
        <fullName evidence="2">Uncharacterized protein</fullName>
    </submittedName>
</protein>
<evidence type="ECO:0000256" key="1">
    <source>
        <dbReference type="SAM" id="MobiDB-lite"/>
    </source>
</evidence>
<reference evidence="2 3" key="1">
    <citation type="submission" date="2024-06" db="EMBL/GenBank/DDBJ databases">
        <title>The Natural Products Discovery Center: Release of the First 8490 Sequenced Strains for Exploring Actinobacteria Biosynthetic Diversity.</title>
        <authorList>
            <person name="Kalkreuter E."/>
            <person name="Kautsar S.A."/>
            <person name="Yang D."/>
            <person name="Bader C.D."/>
            <person name="Teijaro C.N."/>
            <person name="Fluegel L."/>
            <person name="Davis C.M."/>
            <person name="Simpson J.R."/>
            <person name="Lauterbach L."/>
            <person name="Steele A.D."/>
            <person name="Gui C."/>
            <person name="Meng S."/>
            <person name="Li G."/>
            <person name="Viehrig K."/>
            <person name="Ye F."/>
            <person name="Su P."/>
            <person name="Kiefer A.F."/>
            <person name="Nichols A."/>
            <person name="Cepeda A.J."/>
            <person name="Yan W."/>
            <person name="Fan B."/>
            <person name="Jiang Y."/>
            <person name="Adhikari A."/>
            <person name="Zheng C.-J."/>
            <person name="Schuster L."/>
            <person name="Cowan T.M."/>
            <person name="Smanski M.J."/>
            <person name="Chevrette M.G."/>
            <person name="De Carvalho L.P.S."/>
            <person name="Shen B."/>
        </authorList>
    </citation>
    <scope>NUCLEOTIDE SEQUENCE [LARGE SCALE GENOMIC DNA]</scope>
    <source>
        <strain evidence="2 3">NPDC046838</strain>
    </source>
</reference>
<keyword evidence="3" id="KW-1185">Reference proteome</keyword>
<dbReference type="EMBL" id="JBEYXV010000034">
    <property type="protein sequence ID" value="MEU6826926.1"/>
    <property type="molecule type" value="Genomic_DNA"/>
</dbReference>
<sequence>MRKKCEACGEQFEAKRSTAKYCSNGCRVQAQRGAGSGTRKGTSTVVAFGLAPRPPSGEREPGPLEASARAELESFGRADTLAGGVVLALARRIDEAGPTDTGSGFAALAKELRSSMAVALAGAEQEADPIDQVRRQREQKRRGRGAG</sequence>
<proteinExistence type="predicted"/>
<gene>
    <name evidence="2" type="ORF">ABZ921_40505</name>
</gene>
<feature type="compositionally biased region" description="Basic residues" evidence="1">
    <location>
        <begin position="137"/>
        <end position="147"/>
    </location>
</feature>
<name>A0ABV3C103_9ACTN</name>
<organism evidence="2 3">
    <name type="scientific">Streptomyces atriruber</name>
    <dbReference type="NCBI Taxonomy" id="545121"/>
    <lineage>
        <taxon>Bacteria</taxon>
        <taxon>Bacillati</taxon>
        <taxon>Actinomycetota</taxon>
        <taxon>Actinomycetes</taxon>
        <taxon>Kitasatosporales</taxon>
        <taxon>Streptomycetaceae</taxon>
        <taxon>Streptomyces</taxon>
    </lineage>
</organism>
<dbReference type="RefSeq" id="WP_359358692.1">
    <property type="nucleotide sequence ID" value="NZ_JBEYXV010000034.1"/>
</dbReference>
<comment type="caution">
    <text evidence="2">The sequence shown here is derived from an EMBL/GenBank/DDBJ whole genome shotgun (WGS) entry which is preliminary data.</text>
</comment>
<dbReference type="Proteomes" id="UP001551176">
    <property type="component" value="Unassembled WGS sequence"/>
</dbReference>
<evidence type="ECO:0000313" key="2">
    <source>
        <dbReference type="EMBL" id="MEU6826926.1"/>
    </source>
</evidence>
<accession>A0ABV3C103</accession>
<evidence type="ECO:0000313" key="3">
    <source>
        <dbReference type="Proteomes" id="UP001551176"/>
    </source>
</evidence>
<feature type="region of interest" description="Disordered" evidence="1">
    <location>
        <begin position="120"/>
        <end position="147"/>
    </location>
</feature>